<dbReference type="Gene3D" id="2.60.40.4270">
    <property type="entry name" value="Listeria-Bacteroides repeat domain"/>
    <property type="match status" value="2"/>
</dbReference>
<protein>
    <recommendedName>
        <fullName evidence="6">WxL domain-containing protein</fullName>
    </recommendedName>
</protein>
<comment type="subcellular location">
    <subcellularLocation>
        <location evidence="1">Cell envelope</location>
    </subcellularLocation>
</comment>
<feature type="compositionally biased region" description="Low complexity" evidence="2">
    <location>
        <begin position="30"/>
        <end position="40"/>
    </location>
</feature>
<dbReference type="Pfam" id="PF09479">
    <property type="entry name" value="Flg_new"/>
    <property type="match status" value="2"/>
</dbReference>
<reference evidence="4 5" key="1">
    <citation type="submission" date="2015-06" db="EMBL/GenBank/DDBJ databases">
        <title>The Genome Sequence of Enterococcus faecium 131EA1.</title>
        <authorList>
            <consortium name="The Broad Institute Genomics Platform"/>
            <consortium name="The Broad Institute Genome Sequencing Center for Infectious Disease"/>
            <person name="Earl A.M."/>
            <person name="Van Tyne D."/>
            <person name="Lebreton F."/>
            <person name="Saavedra J.T."/>
            <person name="Gilmore M.S."/>
            <person name="Manson Mcguire A."/>
            <person name="Clock S."/>
            <person name="Crupain M."/>
            <person name="Rangan U."/>
            <person name="Young S."/>
            <person name="Abouelleil A."/>
            <person name="Cao P."/>
            <person name="Chapman S.B."/>
            <person name="Griggs A."/>
            <person name="Priest M."/>
            <person name="Shea T."/>
            <person name="Wortman J."/>
            <person name="Nusbaum C."/>
            <person name="Birren B."/>
        </authorList>
    </citation>
    <scope>NUCLEOTIDE SEQUENCE [LARGE SCALE GENOMIC DNA]</scope>
    <source>
        <strain evidence="4 5">131EA1</strain>
    </source>
</reference>
<dbReference type="RefSeq" id="WP_104885212.1">
    <property type="nucleotide sequence ID" value="NZ_KZ846093.1"/>
</dbReference>
<dbReference type="InterPro" id="IPR013378">
    <property type="entry name" value="InlB-like_B-rpt"/>
</dbReference>
<feature type="region of interest" description="Disordered" evidence="2">
    <location>
        <begin position="30"/>
        <end position="118"/>
    </location>
</feature>
<comment type="caution">
    <text evidence="4">The sequence shown here is derived from an EMBL/GenBank/DDBJ whole genome shotgun (WGS) entry which is preliminary data.</text>
</comment>
<evidence type="ECO:0000256" key="2">
    <source>
        <dbReference type="SAM" id="MobiDB-lite"/>
    </source>
</evidence>
<accession>A0A3F3LWX7</accession>
<dbReference type="GO" id="GO:0030313">
    <property type="term" value="C:cell envelope"/>
    <property type="evidence" value="ECO:0007669"/>
    <property type="project" value="UniProtKB-SubCell"/>
</dbReference>
<proteinExistence type="predicted"/>
<name>A0A3F3LWX7_ENTFC</name>
<sequence length="1410" mass="157545">MKKSIVLSTIVLFSSQILLPTVAIAETNQQNTTDSNNQNQVMIPTDSSQIEDENTVSSEKDNNISEESSKHNSVVTPSENNKTDHSISLEENTSISNDTTDKIVKNEDEDSKVDNSFSNNEELKSTQGISLGKIQVVDQYQTYIDPITGVKPGELTVSVPVTVSEEGISDAYIVIPYGGCIPSIDNPVFSNFSMNSSIFEYVQNTDIPSNSIVSSYENDVVNKRIIVRLKETVTSVETINLKFKFNDEYMGKIPVNQIIWSNLYAEIYILNNKIDQTDSVNITSSTRDGMGLAYNYMNPSDQYYSDGRISTRLKYVNDFNQYSKLDVSKDNQMYIELPTGSIINNQATKNYFDFSSGQTNIEDNSIPVGYTRYYRKLTDDSSSFTNWHSGGNPNKNSILYDFQFTPPSTIKTGEYFYVNFGMKYFKYNSEKKVISSQVKYQKIDTPEWQISGTGGDHSTGTSTNATVVINEPNSVSNENIAFGWKTYEHVWTTKNTGKKPIKGMKFEILQQSDSSALANFNSITIYGTKANKDVADTYYKTVFEIKNTEGNTREVTSNLYKGTHNVPIPELISGEYINKITVIPMGETGTSEGVFLPSNGFAIGYTCKNWISGKWPNGSTIEREKVYEIDFAAKMYYEDESNPQNVIAIEKAQPMGKVFYTAAATQAKAQIVSSNSFGKSPGDTVNYTIQGYNGNSATGVLKNPKIAIAIPKVLELKNPNELKTFEDKVNNKIYKENVVVKLINTDEKYNYYSIESSVTVDKNGEKVAFEIPLEFTVKNGAMEGNYKIPAVAITGKDFLQIDSYTNNLSSELAELLGLSNDVPHSYTATVEKNTSLTIVRSSRLFGRTFVRENNSANWSNTSILSVNQEEKPQMKVAVSNEGNTTFNKAKIYNVLPYDGDKRGSTGNIEFKEILQSNTSAKVYYTNKPVDELPEYGTDINAWTSEKLESLGFTLEKPKNLSTVTAIFIDFEESQILPNSIFESILEFFVPKAENQKAVNQFQYSAQEVGTGTLLNGVSEKVIFSTEIASVYYDSNLPSVLVPGISDATNIPETQNILLKPDGSGEITIPSIIPTLPGYNFVSWEDEEGNRYSPNDKIQFTKNSSKKKINLKAIWQAKKVNVIYNDNFGNTPREVTKEYRFGDTVQLSDVTIPIREGYTFKGWSESNVATVPDFLENSKIDFVDTKVVYAVWEANDYTIKFDANGGKGTMPDQVMKYDQAENLTQNAYIKEGYIFKGWSTEPNGNVKYKDKEVVKNLVSNANGEIRLYAVWLEGLQLSVPDSIGFGSKKLSKEDKIYGVEEVLGKELTVTDNRGSNNTWKLGVKLLQPLTNVDNGKQLLNSLVYKNKTGEQLLTDSDTQIVETENTTEDNFTWNISKTWTENSGLLLKVDSGKASLGEYTTTIEWTLNDTP</sequence>
<gene>
    <name evidence="4" type="ORF">EB12_01635</name>
</gene>
<feature type="signal peptide" evidence="3">
    <location>
        <begin position="1"/>
        <end position="25"/>
    </location>
</feature>
<feature type="compositionally biased region" description="Polar residues" evidence="2">
    <location>
        <begin position="89"/>
        <end position="98"/>
    </location>
</feature>
<feature type="chain" id="PRO_5030076500" description="WxL domain-containing protein" evidence="3">
    <location>
        <begin position="26"/>
        <end position="1410"/>
    </location>
</feature>
<dbReference type="InterPro" id="IPR042229">
    <property type="entry name" value="Listeria/Bacterioides_rpt_sf"/>
</dbReference>
<evidence type="ECO:0008006" key="6">
    <source>
        <dbReference type="Google" id="ProtNLM"/>
    </source>
</evidence>
<feature type="compositionally biased region" description="Basic and acidic residues" evidence="2">
    <location>
        <begin position="58"/>
        <end position="70"/>
    </location>
</feature>
<evidence type="ECO:0000256" key="1">
    <source>
        <dbReference type="ARBA" id="ARBA00004196"/>
    </source>
</evidence>
<organism evidence="4 5">
    <name type="scientific">Enterococcus faecium</name>
    <name type="common">Streptococcus faecium</name>
    <dbReference type="NCBI Taxonomy" id="1352"/>
    <lineage>
        <taxon>Bacteria</taxon>
        <taxon>Bacillati</taxon>
        <taxon>Bacillota</taxon>
        <taxon>Bacilli</taxon>
        <taxon>Lactobacillales</taxon>
        <taxon>Enterococcaceae</taxon>
        <taxon>Enterococcus</taxon>
    </lineage>
</organism>
<keyword evidence="3" id="KW-0732">Signal</keyword>
<feature type="compositionally biased region" description="Polar residues" evidence="2">
    <location>
        <begin position="71"/>
        <end position="80"/>
    </location>
</feature>
<evidence type="ECO:0000313" key="5">
    <source>
        <dbReference type="Proteomes" id="UP000253144"/>
    </source>
</evidence>
<evidence type="ECO:0000313" key="4">
    <source>
        <dbReference type="EMBL" id="RBS31450.1"/>
    </source>
</evidence>
<evidence type="ECO:0000256" key="3">
    <source>
        <dbReference type="SAM" id="SignalP"/>
    </source>
</evidence>
<dbReference type="Proteomes" id="UP000253144">
    <property type="component" value="Unassembled WGS sequence"/>
</dbReference>
<dbReference type="EMBL" id="LEQJ01000009">
    <property type="protein sequence ID" value="RBS31450.1"/>
    <property type="molecule type" value="Genomic_DNA"/>
</dbReference>